<evidence type="ECO:0000313" key="15">
    <source>
        <dbReference type="Proteomes" id="UP000838672"/>
    </source>
</evidence>
<accession>A0ABN8DYJ0</accession>
<dbReference type="InterPro" id="IPR036505">
    <property type="entry name" value="Amidase/PGRP_sf"/>
</dbReference>
<comment type="catalytic activity">
    <reaction evidence="1">
        <text>Hydrolyzes the link between N-acetylmuramoyl residues and L-amino acid residues in certain cell-wall glycopeptides.</text>
        <dbReference type="EC" id="3.5.1.28"/>
    </reaction>
</comment>
<dbReference type="CDD" id="cd06583">
    <property type="entry name" value="PGRP"/>
    <property type="match status" value="1"/>
</dbReference>
<keyword evidence="15" id="KW-1185">Reference proteome</keyword>
<dbReference type="EMBL" id="CAKLDI010000001">
    <property type="protein sequence ID" value="CAH0534432.1"/>
    <property type="molecule type" value="Genomic_DNA"/>
</dbReference>
<evidence type="ECO:0000256" key="9">
    <source>
        <dbReference type="ARBA" id="ARBA00022833"/>
    </source>
</evidence>
<gene>
    <name evidence="14" type="primary">ampD</name>
    <name evidence="14" type="ORF">VST7929_02364</name>
</gene>
<keyword evidence="10" id="KW-0961">Cell wall biogenesis/degradation</keyword>
<keyword evidence="6" id="KW-0963">Cytoplasm</keyword>
<dbReference type="Pfam" id="PF01510">
    <property type="entry name" value="Amidase_2"/>
    <property type="match status" value="1"/>
</dbReference>
<evidence type="ECO:0000256" key="2">
    <source>
        <dbReference type="ARBA" id="ARBA00001947"/>
    </source>
</evidence>
<keyword evidence="9" id="KW-0862">Zinc</keyword>
<comment type="caution">
    <text evidence="14">The sequence shown here is derived from an EMBL/GenBank/DDBJ whole genome shotgun (WGS) entry which is preliminary data.</text>
</comment>
<comment type="similarity">
    <text evidence="4">Belongs to the N-acetylmuramoyl-L-alanine amidase 2 family.</text>
</comment>
<evidence type="ECO:0000256" key="12">
    <source>
        <dbReference type="ARBA" id="ARBA00042615"/>
    </source>
</evidence>
<evidence type="ECO:0000256" key="1">
    <source>
        <dbReference type="ARBA" id="ARBA00001561"/>
    </source>
</evidence>
<evidence type="ECO:0000256" key="6">
    <source>
        <dbReference type="ARBA" id="ARBA00022490"/>
    </source>
</evidence>
<comment type="cofactor">
    <cofactor evidence="2">
        <name>Zn(2+)</name>
        <dbReference type="ChEBI" id="CHEBI:29105"/>
    </cofactor>
</comment>
<sequence length="183" mass="20624">MFTISSQHWVNQAKQLPSPYFNQRPVGTAISLLVIHNISLPPAQFGTGYIADLFLGQLDCDAHPYFHYLRGLEVSAHCVISRTGELLQFVPFDKRAWHAGASSFAGVTNCNDYAIGIELEGTDTQPYTEAQYQTLAMLTQALQQHYPQISDNRITGHQFIAPLRKSDPGLSFDWSRYFRDIKS</sequence>
<evidence type="ECO:0000313" key="14">
    <source>
        <dbReference type="EMBL" id="CAH0534432.1"/>
    </source>
</evidence>
<comment type="subcellular location">
    <subcellularLocation>
        <location evidence="3">Cytoplasm</location>
    </subcellularLocation>
</comment>
<proteinExistence type="inferred from homology"/>
<reference evidence="14" key="1">
    <citation type="submission" date="2021-11" db="EMBL/GenBank/DDBJ databases">
        <authorList>
            <person name="Rodrigo-Torres L."/>
            <person name="Arahal R. D."/>
            <person name="Lucena T."/>
        </authorList>
    </citation>
    <scope>NUCLEOTIDE SEQUENCE</scope>
    <source>
        <strain evidence="14">CECT 7929</strain>
    </source>
</reference>
<feature type="domain" description="N-acetylmuramoyl-L-alanine amidase" evidence="13">
    <location>
        <begin position="18"/>
        <end position="169"/>
    </location>
</feature>
<name>A0ABN8DYJ0_9VIBR</name>
<keyword evidence="7" id="KW-0479">Metal-binding</keyword>
<evidence type="ECO:0000256" key="5">
    <source>
        <dbReference type="ARBA" id="ARBA00011901"/>
    </source>
</evidence>
<dbReference type="Gene3D" id="3.40.80.10">
    <property type="entry name" value="Peptidoglycan recognition protein-like"/>
    <property type="match status" value="1"/>
</dbReference>
<dbReference type="InterPro" id="IPR002502">
    <property type="entry name" value="Amidase_domain"/>
</dbReference>
<evidence type="ECO:0000256" key="3">
    <source>
        <dbReference type="ARBA" id="ARBA00004496"/>
    </source>
</evidence>
<dbReference type="EC" id="3.5.1.28" evidence="5"/>
<evidence type="ECO:0000259" key="13">
    <source>
        <dbReference type="SMART" id="SM00644"/>
    </source>
</evidence>
<evidence type="ECO:0000256" key="8">
    <source>
        <dbReference type="ARBA" id="ARBA00022801"/>
    </source>
</evidence>
<evidence type="ECO:0000256" key="10">
    <source>
        <dbReference type="ARBA" id="ARBA00023316"/>
    </source>
</evidence>
<protein>
    <recommendedName>
        <fullName evidence="11">1,6-anhydro-N-acetylmuramyl-L-alanine amidase AmpD</fullName>
        <ecNumber evidence="5">3.5.1.28</ecNumber>
    </recommendedName>
    <alternativeName>
        <fullName evidence="12">N-acetylmuramoyl-L-alanine amidase</fullName>
    </alternativeName>
</protein>
<evidence type="ECO:0000256" key="11">
    <source>
        <dbReference type="ARBA" id="ARBA00039257"/>
    </source>
</evidence>
<dbReference type="SMART" id="SM00644">
    <property type="entry name" value="Ami_2"/>
    <property type="match status" value="1"/>
</dbReference>
<organism evidence="14 15">
    <name type="scientific">Vibrio stylophorae</name>
    <dbReference type="NCBI Taxonomy" id="659351"/>
    <lineage>
        <taxon>Bacteria</taxon>
        <taxon>Pseudomonadati</taxon>
        <taxon>Pseudomonadota</taxon>
        <taxon>Gammaproteobacteria</taxon>
        <taxon>Vibrionales</taxon>
        <taxon>Vibrionaceae</taxon>
        <taxon>Vibrio</taxon>
    </lineage>
</organism>
<dbReference type="NCBIfam" id="NF008758">
    <property type="entry name" value="PRK11789.1"/>
    <property type="match status" value="1"/>
</dbReference>
<evidence type="ECO:0000256" key="4">
    <source>
        <dbReference type="ARBA" id="ARBA00007553"/>
    </source>
</evidence>
<dbReference type="RefSeq" id="WP_237467057.1">
    <property type="nucleotide sequence ID" value="NZ_CAKLDI010000001.1"/>
</dbReference>
<evidence type="ECO:0000256" key="7">
    <source>
        <dbReference type="ARBA" id="ARBA00022723"/>
    </source>
</evidence>
<dbReference type="InterPro" id="IPR051206">
    <property type="entry name" value="NAMLAA_amidase_2"/>
</dbReference>
<dbReference type="PANTHER" id="PTHR30417:SF4">
    <property type="entry name" value="1,6-ANHYDRO-N-ACETYLMURAMYL-L-ALANINE AMIDASE AMPD"/>
    <property type="match status" value="1"/>
</dbReference>
<keyword evidence="8 14" id="KW-0378">Hydrolase</keyword>
<dbReference type="GO" id="GO:0008745">
    <property type="term" value="F:N-acetylmuramoyl-L-alanine amidase activity"/>
    <property type="evidence" value="ECO:0007669"/>
    <property type="project" value="UniProtKB-EC"/>
</dbReference>
<dbReference type="Proteomes" id="UP000838672">
    <property type="component" value="Unassembled WGS sequence"/>
</dbReference>
<dbReference type="PANTHER" id="PTHR30417">
    <property type="entry name" value="N-ACETYLMURAMOYL-L-ALANINE AMIDASE AMID"/>
    <property type="match status" value="1"/>
</dbReference>
<dbReference type="SUPFAM" id="SSF55846">
    <property type="entry name" value="N-acetylmuramoyl-L-alanine amidase-like"/>
    <property type="match status" value="1"/>
</dbReference>